<evidence type="ECO:0000259" key="3">
    <source>
        <dbReference type="Pfam" id="PF10170"/>
    </source>
</evidence>
<evidence type="ECO:0000256" key="2">
    <source>
        <dbReference type="ARBA" id="ARBA00014801"/>
    </source>
</evidence>
<comment type="similarity">
    <text evidence="1">Belongs to the CDPF1 family.</text>
</comment>
<feature type="domain" description="Cysteine-rich DPF motif" evidence="3">
    <location>
        <begin position="5"/>
        <end position="101"/>
    </location>
</feature>
<gene>
    <name evidence="4" type="ORF">DTER00134_LOCUS6664</name>
</gene>
<dbReference type="PRINTS" id="PR01995">
    <property type="entry name" value="UPF0595"/>
</dbReference>
<evidence type="ECO:0000256" key="1">
    <source>
        <dbReference type="ARBA" id="ARBA00007917"/>
    </source>
</evidence>
<proteinExistence type="inferred from homology"/>
<dbReference type="InterPro" id="IPR018785">
    <property type="entry name" value="CDPF1_dom"/>
</dbReference>
<dbReference type="PANTHER" id="PTHR31849:SF1">
    <property type="entry name" value="CYSTEINE-RICH DPF MOTIF DOMAIN-CONTAINING PROTEIN 1"/>
    <property type="match status" value="1"/>
</dbReference>
<evidence type="ECO:0000313" key="4">
    <source>
        <dbReference type="EMBL" id="CAE0491591.1"/>
    </source>
</evidence>
<protein>
    <recommendedName>
        <fullName evidence="2">Cysteine-rich DPF motif domain-containing protein 1</fullName>
    </recommendedName>
</protein>
<dbReference type="PANTHER" id="PTHR31849">
    <property type="entry name" value="CYSTEINE-RICH PDF MOTIF DOMAIN-CONTAINING PROTEIN 1"/>
    <property type="match status" value="1"/>
</dbReference>
<dbReference type="InterPro" id="IPR042426">
    <property type="entry name" value="CDPF1"/>
</dbReference>
<sequence>MVQTFQCELCGFSAPYQCKSRTLEAQEHLIKEDAPSRLVFLEDAYLVPDPSSAKLRPVALGSNCSICAKMVCCDCSLFYSKRFCIGCCKKEAGSFPTQLHKLAPRIFSNTDVRRS</sequence>
<reference evidence="4" key="1">
    <citation type="submission" date="2021-01" db="EMBL/GenBank/DDBJ databases">
        <authorList>
            <person name="Corre E."/>
            <person name="Pelletier E."/>
            <person name="Niang G."/>
            <person name="Scheremetjew M."/>
            <person name="Finn R."/>
            <person name="Kale V."/>
            <person name="Holt S."/>
            <person name="Cochrane G."/>
            <person name="Meng A."/>
            <person name="Brown T."/>
            <person name="Cohen L."/>
        </authorList>
    </citation>
    <scope>NUCLEOTIDE SEQUENCE</scope>
    <source>
        <strain evidence="4">CCMP1320</strain>
    </source>
</reference>
<dbReference type="EMBL" id="HBIP01011826">
    <property type="protein sequence ID" value="CAE0491591.1"/>
    <property type="molecule type" value="Transcribed_RNA"/>
</dbReference>
<name>A0A7S3QT54_DUNTE</name>
<dbReference type="Pfam" id="PF10170">
    <property type="entry name" value="C6_DPF"/>
    <property type="match status" value="1"/>
</dbReference>
<dbReference type="AlphaFoldDB" id="A0A7S3QT54"/>
<accession>A0A7S3QT54</accession>
<organism evidence="4">
    <name type="scientific">Dunaliella tertiolecta</name>
    <name type="common">Green alga</name>
    <dbReference type="NCBI Taxonomy" id="3047"/>
    <lineage>
        <taxon>Eukaryota</taxon>
        <taxon>Viridiplantae</taxon>
        <taxon>Chlorophyta</taxon>
        <taxon>core chlorophytes</taxon>
        <taxon>Chlorophyceae</taxon>
        <taxon>CS clade</taxon>
        <taxon>Chlamydomonadales</taxon>
        <taxon>Dunaliellaceae</taxon>
        <taxon>Dunaliella</taxon>
    </lineage>
</organism>